<comment type="subcellular location">
    <subcellularLocation>
        <location evidence="5">Cytoplasm</location>
    </subcellularLocation>
    <text evidence="5">Associates with late stage pre-50S ribosomal subunits.</text>
</comment>
<dbReference type="PANTHER" id="PTHR38101:SF1">
    <property type="entry name" value="UPF0307 PROTEIN YJGA"/>
    <property type="match status" value="1"/>
</dbReference>
<reference evidence="7" key="3">
    <citation type="journal article" date="2022" name="Sci. Total Environ.">
        <title>Prevalence, transmission, and molecular epidemiology of tet(X)-positive bacteria among humans, animals, and environmental niches in China: An epidemiological, and genomic-based study.</title>
        <authorList>
            <person name="Dong N."/>
            <person name="Zeng Y."/>
            <person name="Cai C."/>
            <person name="Sun C."/>
            <person name="Lu J."/>
            <person name="Liu C."/>
            <person name="Zhou H."/>
            <person name="Sun Q."/>
            <person name="Shu L."/>
            <person name="Wang H."/>
            <person name="Wang Y."/>
            <person name="Wang S."/>
            <person name="Wu C."/>
            <person name="Chan E.W."/>
            <person name="Chen G."/>
            <person name="Shen Z."/>
            <person name="Chen S."/>
            <person name="Zhang R."/>
        </authorList>
    </citation>
    <scope>NUCLEOTIDE SEQUENCE</scope>
    <source>
        <strain evidence="7">DF46-2-2</strain>
    </source>
</reference>
<keyword evidence="4 5" id="KW-0694">RNA-binding</keyword>
<dbReference type="RefSeq" id="WP_053101424.1">
    <property type="nucleotide sequence ID" value="NZ_CP012358.1"/>
</dbReference>
<gene>
    <name evidence="5" type="primary">darP</name>
    <name evidence="6" type="ORF">AKN88_09420</name>
    <name evidence="7" type="ORF">HX099_11015</name>
</gene>
<comment type="similarity">
    <text evidence="5">Belongs to the DarP family.</text>
</comment>
<dbReference type="Proteomes" id="UP000063953">
    <property type="component" value="Chromosome"/>
</dbReference>
<dbReference type="EMBL" id="CP012365">
    <property type="protein sequence ID" value="AKX60123.1"/>
    <property type="molecule type" value="Genomic_DNA"/>
</dbReference>
<evidence type="ECO:0000256" key="3">
    <source>
        <dbReference type="ARBA" id="ARBA00022730"/>
    </source>
</evidence>
<evidence type="ECO:0000313" key="6">
    <source>
        <dbReference type="EMBL" id="AKX60123.1"/>
    </source>
</evidence>
<evidence type="ECO:0000256" key="2">
    <source>
        <dbReference type="ARBA" id="ARBA00022517"/>
    </source>
</evidence>
<dbReference type="OrthoDB" id="5293604at2"/>
<dbReference type="InterPro" id="IPR023153">
    <property type="entry name" value="DarP_sf"/>
</dbReference>
<dbReference type="FunFam" id="1.10.60.30:FF:000002">
    <property type="entry name" value="UPF0307 protein YjgA"/>
    <property type="match status" value="1"/>
</dbReference>
<dbReference type="GeneID" id="93984984"/>
<accession>A0A0K1XG30</accession>
<name>A0A0K1XG30_9GAMM</name>
<dbReference type="GO" id="GO:1902626">
    <property type="term" value="P:assembly of large subunit precursor of preribosome"/>
    <property type="evidence" value="ECO:0007669"/>
    <property type="project" value="UniProtKB-UniRule"/>
</dbReference>
<evidence type="ECO:0000256" key="1">
    <source>
        <dbReference type="ARBA" id="ARBA00022490"/>
    </source>
</evidence>
<dbReference type="SUPFAM" id="SSF158710">
    <property type="entry name" value="PSPTO4464-like"/>
    <property type="match status" value="1"/>
</dbReference>
<reference evidence="6 8" key="1">
    <citation type="journal article" date="2015" name="Genome Announc.">
        <title>Genome Sequences of Oblitimonas alkaliphila gen. nov. sp. nov. (Proposed), a Novel Bacterium of the Pseudomonadaceae Family.</title>
        <authorList>
            <person name="Lauer A.C."/>
            <person name="Nicholson A.C."/>
            <person name="Humrighouse B.W."/>
            <person name="Emery B."/>
            <person name="Drobish A."/>
            <person name="Juieng P."/>
            <person name="Loparev V."/>
            <person name="McQuiston J.R."/>
        </authorList>
    </citation>
    <scope>NUCLEOTIDE SEQUENCE [LARGE SCALE GENOMIC DNA]</scope>
    <source>
        <strain evidence="6 8">E5571</strain>
    </source>
</reference>
<keyword evidence="2 5" id="KW-0690">Ribosome biogenesis</keyword>
<dbReference type="PIRSF" id="PIRSF016183">
    <property type="entry name" value="UCP016183"/>
    <property type="match status" value="1"/>
</dbReference>
<keyword evidence="8" id="KW-1185">Reference proteome</keyword>
<dbReference type="KEGG" id="pbb:AKN87_11940"/>
<evidence type="ECO:0000313" key="7">
    <source>
        <dbReference type="EMBL" id="MDM1697183.1"/>
    </source>
</evidence>
<dbReference type="CDD" id="cd16331">
    <property type="entry name" value="YjgA-like"/>
    <property type="match status" value="1"/>
</dbReference>
<sequence length="175" mass="20469">MSDQIDNQEDLLEEKSKSQIKREMLELQALGARLSTLSPELLNKLPLSDALLKALEEAKRHTAHIAKKRHNQFLGKLLRSHDVEAIMQLVNLADHSTREYNERFHLLERWRDRLLTEGDAALQPFIEAYPETDIQHLRGLIRHAQHEAKRNKPPTASRKIFRYLRELDESQRGLK</sequence>
<dbReference type="Proteomes" id="UP001173465">
    <property type="component" value="Unassembled WGS sequence"/>
</dbReference>
<keyword evidence="3 5" id="KW-0699">rRNA-binding</keyword>
<dbReference type="Pfam" id="PF04751">
    <property type="entry name" value="DarP"/>
    <property type="match status" value="1"/>
</dbReference>
<evidence type="ECO:0000256" key="5">
    <source>
        <dbReference type="HAMAP-Rule" id="MF_00765"/>
    </source>
</evidence>
<dbReference type="GO" id="GO:0005829">
    <property type="term" value="C:cytosol"/>
    <property type="evidence" value="ECO:0007669"/>
    <property type="project" value="TreeGrafter"/>
</dbReference>
<dbReference type="STRING" id="1697053.AKN87_11940"/>
<dbReference type="NCBIfam" id="NF003593">
    <property type="entry name" value="PRK05255.1-1"/>
    <property type="match status" value="1"/>
</dbReference>
<dbReference type="GO" id="GO:0043022">
    <property type="term" value="F:ribosome binding"/>
    <property type="evidence" value="ECO:0007669"/>
    <property type="project" value="UniProtKB-UniRule"/>
</dbReference>
<proteinExistence type="inferred from homology"/>
<dbReference type="InterPro" id="IPR006839">
    <property type="entry name" value="DarP"/>
</dbReference>
<dbReference type="PATRIC" id="fig|1697053.3.peg.2416"/>
<dbReference type="HAMAP" id="MF_00765">
    <property type="entry name" value="DarP"/>
    <property type="match status" value="1"/>
</dbReference>
<reference evidence="7" key="2">
    <citation type="submission" date="2020-06" db="EMBL/GenBank/DDBJ databases">
        <authorList>
            <person name="Dong N."/>
        </authorList>
    </citation>
    <scope>NUCLEOTIDE SEQUENCE</scope>
    <source>
        <strain evidence="7">DF46-2-2</strain>
    </source>
</reference>
<dbReference type="GO" id="GO:0019843">
    <property type="term" value="F:rRNA binding"/>
    <property type="evidence" value="ECO:0007669"/>
    <property type="project" value="UniProtKB-UniRule"/>
</dbReference>
<dbReference type="AlphaFoldDB" id="A0A0K1XG30"/>
<evidence type="ECO:0000313" key="8">
    <source>
        <dbReference type="Proteomes" id="UP000063953"/>
    </source>
</evidence>
<dbReference type="PANTHER" id="PTHR38101">
    <property type="entry name" value="UPF0307 PROTEIN YJGA"/>
    <property type="match status" value="1"/>
</dbReference>
<keyword evidence="1 5" id="KW-0963">Cytoplasm</keyword>
<organism evidence="6 8">
    <name type="scientific">Thiopseudomonas alkaliphila</name>
    <dbReference type="NCBI Taxonomy" id="1697053"/>
    <lineage>
        <taxon>Bacteria</taxon>
        <taxon>Pseudomonadati</taxon>
        <taxon>Pseudomonadota</taxon>
        <taxon>Gammaproteobacteria</taxon>
        <taxon>Pseudomonadales</taxon>
        <taxon>Pseudomonadaceae</taxon>
        <taxon>Thiopseudomonas</taxon>
    </lineage>
</organism>
<protein>
    <recommendedName>
        <fullName evidence="5">Dual-action ribosomal maturation protein DarP</fullName>
    </recommendedName>
    <alternativeName>
        <fullName evidence="5">Large ribosomal subunit assembly factor DarP</fullName>
    </alternativeName>
</protein>
<dbReference type="EMBL" id="JACANB010000010">
    <property type="protein sequence ID" value="MDM1697183.1"/>
    <property type="molecule type" value="Genomic_DNA"/>
</dbReference>
<comment type="function">
    <text evidence="5">Member of a network of 50S ribosomal subunit biogenesis factors which assembles along the 30S-50S interface, preventing incorrect 23S rRNA structures from forming. Promotes peptidyl transferase center (PTC) maturation.</text>
</comment>
<dbReference type="Gene3D" id="1.10.60.30">
    <property type="entry name" value="PSPTO4464-like domains"/>
    <property type="match status" value="2"/>
</dbReference>
<evidence type="ECO:0000256" key="4">
    <source>
        <dbReference type="ARBA" id="ARBA00022884"/>
    </source>
</evidence>